<keyword evidence="1" id="KW-0472">Membrane</keyword>
<keyword evidence="1" id="KW-0812">Transmembrane</keyword>
<evidence type="ECO:0000313" key="3">
    <source>
        <dbReference type="Proteomes" id="UP001153069"/>
    </source>
</evidence>
<keyword evidence="1" id="KW-1133">Transmembrane helix</keyword>
<proteinExistence type="predicted"/>
<evidence type="ECO:0000256" key="1">
    <source>
        <dbReference type="SAM" id="Phobius"/>
    </source>
</evidence>
<accession>A0A9N8E2I2</accession>
<protein>
    <submittedName>
        <fullName evidence="2">Uncharacterized protein</fullName>
    </submittedName>
</protein>
<feature type="transmembrane region" description="Helical" evidence="1">
    <location>
        <begin position="53"/>
        <end position="74"/>
    </location>
</feature>
<dbReference type="Proteomes" id="UP001153069">
    <property type="component" value="Unassembled WGS sequence"/>
</dbReference>
<comment type="caution">
    <text evidence="2">The sequence shown here is derived from an EMBL/GenBank/DDBJ whole genome shotgun (WGS) entry which is preliminary data.</text>
</comment>
<dbReference type="AlphaFoldDB" id="A0A9N8E2I2"/>
<organism evidence="2 3">
    <name type="scientific">Seminavis robusta</name>
    <dbReference type="NCBI Taxonomy" id="568900"/>
    <lineage>
        <taxon>Eukaryota</taxon>
        <taxon>Sar</taxon>
        <taxon>Stramenopiles</taxon>
        <taxon>Ochrophyta</taxon>
        <taxon>Bacillariophyta</taxon>
        <taxon>Bacillariophyceae</taxon>
        <taxon>Bacillariophycidae</taxon>
        <taxon>Naviculales</taxon>
        <taxon>Naviculaceae</taxon>
        <taxon>Seminavis</taxon>
    </lineage>
</organism>
<evidence type="ECO:0000313" key="2">
    <source>
        <dbReference type="EMBL" id="CAB9512739.1"/>
    </source>
</evidence>
<dbReference type="EMBL" id="CAICTM010000551">
    <property type="protein sequence ID" value="CAB9512739.1"/>
    <property type="molecule type" value="Genomic_DNA"/>
</dbReference>
<keyword evidence="3" id="KW-1185">Reference proteome</keyword>
<gene>
    <name evidence="2" type="ORF">SEMRO_552_G165181.1</name>
</gene>
<reference evidence="2" key="1">
    <citation type="submission" date="2020-06" db="EMBL/GenBank/DDBJ databases">
        <authorList>
            <consortium name="Plant Systems Biology data submission"/>
        </authorList>
    </citation>
    <scope>NUCLEOTIDE SEQUENCE</scope>
    <source>
        <strain evidence="2">D6</strain>
    </source>
</reference>
<feature type="transmembrane region" description="Helical" evidence="1">
    <location>
        <begin position="28"/>
        <end position="48"/>
    </location>
</feature>
<name>A0A9N8E2I2_9STRA</name>
<sequence>MMGETFKVPVPIAGRSSQWLSVSEPEPYHFWTSPASIACAVLLTLGLLRNDCILLNVAFFVVIYKIASVAGRWITYLLDNPRLRETLDINTGYFRMAKEYVMAFLDIDGEHRSFRKQLIAGSLLYYRTTQVHCLALYFRQRQEKMVEGALSGR</sequence>